<dbReference type="SUPFAM" id="SSF56112">
    <property type="entry name" value="Protein kinase-like (PK-like)"/>
    <property type="match status" value="1"/>
</dbReference>
<evidence type="ECO:0000256" key="5">
    <source>
        <dbReference type="ARBA" id="ARBA00048679"/>
    </source>
</evidence>
<keyword evidence="3" id="KW-0808">Transferase</keyword>
<dbReference type="Pfam" id="PF00498">
    <property type="entry name" value="FHA"/>
    <property type="match status" value="1"/>
</dbReference>
<dbReference type="Pfam" id="PF00069">
    <property type="entry name" value="Pkinase"/>
    <property type="match status" value="1"/>
</dbReference>
<evidence type="ECO:0000313" key="8">
    <source>
        <dbReference type="EMBL" id="CAD7442196.1"/>
    </source>
</evidence>
<comment type="catalytic activity">
    <reaction evidence="5">
        <text>L-seryl-[protein] + ATP = O-phospho-L-seryl-[protein] + ADP + H(+)</text>
        <dbReference type="Rhea" id="RHEA:17989"/>
        <dbReference type="Rhea" id="RHEA-COMP:9863"/>
        <dbReference type="Rhea" id="RHEA-COMP:11604"/>
        <dbReference type="ChEBI" id="CHEBI:15378"/>
        <dbReference type="ChEBI" id="CHEBI:29999"/>
        <dbReference type="ChEBI" id="CHEBI:30616"/>
        <dbReference type="ChEBI" id="CHEBI:83421"/>
        <dbReference type="ChEBI" id="CHEBI:456216"/>
        <dbReference type="EC" id="2.7.11.1"/>
    </reaction>
</comment>
<keyword evidence="3" id="KW-0418">Kinase</keyword>
<accession>A0A7R9I0J3</accession>
<protein>
    <recommendedName>
        <fullName evidence="1">non-specific serine/threonine protein kinase</fullName>
        <ecNumber evidence="1">2.7.11.1</ecNumber>
    </recommendedName>
</protein>
<evidence type="ECO:0000256" key="3">
    <source>
        <dbReference type="ARBA" id="ARBA00022777"/>
    </source>
</evidence>
<dbReference type="GO" id="GO:0005737">
    <property type="term" value="C:cytoplasm"/>
    <property type="evidence" value="ECO:0007669"/>
    <property type="project" value="TreeGrafter"/>
</dbReference>
<evidence type="ECO:0000256" key="2">
    <source>
        <dbReference type="ARBA" id="ARBA00022527"/>
    </source>
</evidence>
<comment type="catalytic activity">
    <reaction evidence="4">
        <text>L-threonyl-[protein] + ATP = O-phospho-L-threonyl-[protein] + ADP + H(+)</text>
        <dbReference type="Rhea" id="RHEA:46608"/>
        <dbReference type="Rhea" id="RHEA-COMP:11060"/>
        <dbReference type="Rhea" id="RHEA-COMP:11605"/>
        <dbReference type="ChEBI" id="CHEBI:15378"/>
        <dbReference type="ChEBI" id="CHEBI:30013"/>
        <dbReference type="ChEBI" id="CHEBI:30616"/>
        <dbReference type="ChEBI" id="CHEBI:61977"/>
        <dbReference type="ChEBI" id="CHEBI:456216"/>
        <dbReference type="EC" id="2.7.11.1"/>
    </reaction>
</comment>
<dbReference type="InterPro" id="IPR011009">
    <property type="entry name" value="Kinase-like_dom_sf"/>
</dbReference>
<evidence type="ECO:0000256" key="1">
    <source>
        <dbReference type="ARBA" id="ARBA00012513"/>
    </source>
</evidence>
<dbReference type="InterPro" id="IPR000253">
    <property type="entry name" value="FHA_dom"/>
</dbReference>
<dbReference type="SMART" id="SM00240">
    <property type="entry name" value="FHA"/>
    <property type="match status" value="1"/>
</dbReference>
<keyword evidence="2" id="KW-0723">Serine/threonine-protein kinase</keyword>
<dbReference type="EC" id="2.7.11.1" evidence="1"/>
<dbReference type="GO" id="GO:0005524">
    <property type="term" value="F:ATP binding"/>
    <property type="evidence" value="ECO:0007669"/>
    <property type="project" value="InterPro"/>
</dbReference>
<dbReference type="PROSITE" id="PS50011">
    <property type="entry name" value="PROTEIN_KINASE_DOM"/>
    <property type="match status" value="1"/>
</dbReference>
<dbReference type="GO" id="GO:0004674">
    <property type="term" value="F:protein serine/threonine kinase activity"/>
    <property type="evidence" value="ECO:0007669"/>
    <property type="project" value="UniProtKB-KW"/>
</dbReference>
<dbReference type="SMART" id="SM00220">
    <property type="entry name" value="S_TKc"/>
    <property type="match status" value="1"/>
</dbReference>
<sequence>MRQQFYNYALLGEKITRQSGGRSLRDTQALILDVSENMASNEAEVWGYLYPYNVEYDCLEMRKDEYCVGREGCDLILPEKTANVSRKHFSVSRVDGRITLKDWSLNGTYVNGTEVGKDHTVPLKHNDLIALVSPEMKTFVFMTTKDAKGHHDYHPDEVKEKYLVSFVIGEGGYGQVSLVFDKVIKSRWSDVGSNKLIVRGGPSLGDIEAAGLTISSRFRANFPNTEGPLLAVTHGNGTWLGHKEGSGSERVDRLVNKLGTGSGSERISRLVNKLGTGSGSVRVDRLVNKLGTGSGSERVDRLVNKLGSGSGSERVDRLVNKLGTGSGSMMEGGDLYARIDPDNTLTEDTLKLIFFQTVSAVKYLHDQGITHRDLKGPRFDVRGQPQNILLSSNKPNTLIKVTDFGVSKKETNMQTVIGTLFFIAPEILKQHFQQRTYTNQVDIWSLGVILFNW</sequence>
<feature type="domain" description="FHA" evidence="6">
    <location>
        <begin position="66"/>
        <end position="115"/>
    </location>
</feature>
<reference evidence="8" key="1">
    <citation type="submission" date="2020-11" db="EMBL/GenBank/DDBJ databases">
        <authorList>
            <person name="Tran Van P."/>
        </authorList>
    </citation>
    <scope>NUCLEOTIDE SEQUENCE</scope>
</reference>
<dbReference type="InterPro" id="IPR000719">
    <property type="entry name" value="Prot_kinase_dom"/>
</dbReference>
<proteinExistence type="predicted"/>
<dbReference type="SUPFAM" id="SSF49879">
    <property type="entry name" value="SMAD/FHA domain"/>
    <property type="match status" value="1"/>
</dbReference>
<dbReference type="PROSITE" id="PS50006">
    <property type="entry name" value="FHA_DOMAIN"/>
    <property type="match status" value="1"/>
</dbReference>
<dbReference type="GO" id="GO:0044773">
    <property type="term" value="P:mitotic DNA damage checkpoint signaling"/>
    <property type="evidence" value="ECO:0007669"/>
    <property type="project" value="TreeGrafter"/>
</dbReference>
<dbReference type="PANTHER" id="PTHR44167">
    <property type="entry name" value="OVARIAN-SPECIFIC SERINE/THREONINE-PROTEIN KINASE LOK-RELATED"/>
    <property type="match status" value="1"/>
</dbReference>
<dbReference type="AlphaFoldDB" id="A0A7R9I0J3"/>
<organism evidence="8">
    <name type="scientific">Timema bartmani</name>
    <dbReference type="NCBI Taxonomy" id="61472"/>
    <lineage>
        <taxon>Eukaryota</taxon>
        <taxon>Metazoa</taxon>
        <taxon>Ecdysozoa</taxon>
        <taxon>Arthropoda</taxon>
        <taxon>Hexapoda</taxon>
        <taxon>Insecta</taxon>
        <taxon>Pterygota</taxon>
        <taxon>Neoptera</taxon>
        <taxon>Polyneoptera</taxon>
        <taxon>Phasmatodea</taxon>
        <taxon>Timematodea</taxon>
        <taxon>Timematoidea</taxon>
        <taxon>Timematidae</taxon>
        <taxon>Timema</taxon>
    </lineage>
</organism>
<dbReference type="PANTHER" id="PTHR44167:SF24">
    <property type="entry name" value="SERINE_THREONINE-PROTEIN KINASE CHK2"/>
    <property type="match status" value="1"/>
</dbReference>
<feature type="domain" description="Protein kinase" evidence="7">
    <location>
        <begin position="162"/>
        <end position="453"/>
    </location>
</feature>
<dbReference type="Gene3D" id="1.10.510.10">
    <property type="entry name" value="Transferase(Phosphotransferase) domain 1"/>
    <property type="match status" value="1"/>
</dbReference>
<name>A0A7R9I0J3_9NEOP</name>
<evidence type="ECO:0000259" key="7">
    <source>
        <dbReference type="PROSITE" id="PS50011"/>
    </source>
</evidence>
<evidence type="ECO:0000259" key="6">
    <source>
        <dbReference type="PROSITE" id="PS50006"/>
    </source>
</evidence>
<evidence type="ECO:0000256" key="4">
    <source>
        <dbReference type="ARBA" id="ARBA00047899"/>
    </source>
</evidence>
<dbReference type="GO" id="GO:0005634">
    <property type="term" value="C:nucleus"/>
    <property type="evidence" value="ECO:0007669"/>
    <property type="project" value="TreeGrafter"/>
</dbReference>
<gene>
    <name evidence="8" type="ORF">TBIB3V08_LOCUS4635</name>
</gene>
<dbReference type="Gene3D" id="2.60.200.20">
    <property type="match status" value="1"/>
</dbReference>
<dbReference type="EMBL" id="OD565607">
    <property type="protein sequence ID" value="CAD7442196.1"/>
    <property type="molecule type" value="Genomic_DNA"/>
</dbReference>
<dbReference type="InterPro" id="IPR008984">
    <property type="entry name" value="SMAD_FHA_dom_sf"/>
</dbReference>